<dbReference type="Pfam" id="PF09728">
    <property type="entry name" value="Taxilin"/>
    <property type="match status" value="1"/>
</dbReference>
<dbReference type="Proteomes" id="UP000699462">
    <property type="component" value="Unassembled WGS sequence"/>
</dbReference>
<feature type="coiled-coil region" evidence="2">
    <location>
        <begin position="216"/>
        <end position="327"/>
    </location>
</feature>
<dbReference type="GO" id="GO:0019905">
    <property type="term" value="F:syntaxin binding"/>
    <property type="evidence" value="ECO:0007669"/>
    <property type="project" value="InterPro"/>
</dbReference>
<evidence type="ECO:0000313" key="4">
    <source>
        <dbReference type="EMBL" id="KAF8567860.1"/>
    </source>
</evidence>
<feature type="region of interest" description="Disordered" evidence="3">
    <location>
        <begin position="353"/>
        <end position="446"/>
    </location>
</feature>
<organism evidence="4 5">
    <name type="scientific">Paragonimus westermani</name>
    <dbReference type="NCBI Taxonomy" id="34504"/>
    <lineage>
        <taxon>Eukaryota</taxon>
        <taxon>Metazoa</taxon>
        <taxon>Spiralia</taxon>
        <taxon>Lophotrochozoa</taxon>
        <taxon>Platyhelminthes</taxon>
        <taxon>Trematoda</taxon>
        <taxon>Digenea</taxon>
        <taxon>Plagiorchiida</taxon>
        <taxon>Troglotremata</taxon>
        <taxon>Troglotrematidae</taxon>
        <taxon>Paragonimus</taxon>
    </lineage>
</organism>
<keyword evidence="5" id="KW-1185">Reference proteome</keyword>
<feature type="region of interest" description="Disordered" evidence="3">
    <location>
        <begin position="1"/>
        <end position="36"/>
    </location>
</feature>
<dbReference type="EMBL" id="JTDF01003372">
    <property type="protein sequence ID" value="KAF8567860.1"/>
    <property type="molecule type" value="Genomic_DNA"/>
</dbReference>
<proteinExistence type="inferred from homology"/>
<evidence type="ECO:0000256" key="3">
    <source>
        <dbReference type="SAM" id="MobiDB-lite"/>
    </source>
</evidence>
<accession>A0A8T0DJN5</accession>
<gene>
    <name evidence="4" type="ORF">P879_04832</name>
</gene>
<dbReference type="OrthoDB" id="425555at2759"/>
<evidence type="ECO:0000256" key="2">
    <source>
        <dbReference type="SAM" id="Coils"/>
    </source>
</evidence>
<comment type="similarity">
    <text evidence="1">Belongs to the taxilin family.</text>
</comment>
<dbReference type="AlphaFoldDB" id="A0A8T0DJN5"/>
<evidence type="ECO:0000313" key="5">
    <source>
        <dbReference type="Proteomes" id="UP000699462"/>
    </source>
</evidence>
<feature type="compositionally biased region" description="Basic and acidic residues" evidence="3">
    <location>
        <begin position="356"/>
        <end position="372"/>
    </location>
</feature>
<keyword evidence="2" id="KW-0175">Coiled coil</keyword>
<dbReference type="PANTHER" id="PTHR16127:SF13">
    <property type="entry name" value="GH01188P"/>
    <property type="match status" value="1"/>
</dbReference>
<feature type="compositionally biased region" description="Low complexity" evidence="3">
    <location>
        <begin position="430"/>
        <end position="446"/>
    </location>
</feature>
<feature type="coiled-coil region" evidence="2">
    <location>
        <begin position="67"/>
        <end position="172"/>
    </location>
</feature>
<evidence type="ECO:0000256" key="1">
    <source>
        <dbReference type="ARBA" id="ARBA00009550"/>
    </source>
</evidence>
<name>A0A8T0DJN5_9TREM</name>
<feature type="compositionally biased region" description="Polar residues" evidence="3">
    <location>
        <begin position="1"/>
        <end position="12"/>
    </location>
</feature>
<dbReference type="InterPro" id="IPR026183">
    <property type="entry name" value="Taxilin_fam"/>
</dbReference>
<sequence length="446" mass="51515">MGEVSQSVTSFSGDKESTSVHNNLENKQKKKKSKAYDHIFRDMPHNASDEERLCFVCQKYQDVLQDQKESTSKLKQYEQLIQSLRHERDQLQGERNRLILQKDKLETLCRELQKQNKVIQEENLSRTRAEEDKRREVADHFQISITSIQNQLNEYQTRNVELRKENQDLADKLGHFIQQHEKREEHVEKVMHARELEVKLAEAKLNKVQCLLDQERVKSQQKVNQMEEEARLMKERMEMHLTLENKLKEQIEFYKNKYQSFNKTISQSNKLFENARMEMDKLGKRVKQSERDVIEWQGKWELSQRSLLEVVAELKKKTEEATAAQKQSDRLASLCRALQAQLTGLRQSVVGVAEARSNRNPDEQGDSMRAEEMAQSENVSAVLCDLTPKKDENNTTGSSTHPHDSPEATENDQIPADPPSEAPIQEAGNPSETSTAEAKSASSPAE</sequence>
<protein>
    <recommendedName>
        <fullName evidence="6">Alpha-taxilin</fullName>
    </recommendedName>
</protein>
<reference evidence="4 5" key="1">
    <citation type="submission" date="2019-07" db="EMBL/GenBank/DDBJ databases">
        <title>Annotation for the trematode Paragonimus westermani.</title>
        <authorList>
            <person name="Choi Y.-J."/>
        </authorList>
    </citation>
    <scope>NUCLEOTIDE SEQUENCE [LARGE SCALE GENOMIC DNA]</scope>
    <source>
        <strain evidence="4">180907_Pwestermani</strain>
    </source>
</reference>
<dbReference type="PANTHER" id="PTHR16127">
    <property type="entry name" value="TAXILIN"/>
    <property type="match status" value="1"/>
</dbReference>
<comment type="caution">
    <text evidence="4">The sequence shown here is derived from an EMBL/GenBank/DDBJ whole genome shotgun (WGS) entry which is preliminary data.</text>
</comment>
<evidence type="ECO:0008006" key="6">
    <source>
        <dbReference type="Google" id="ProtNLM"/>
    </source>
</evidence>